<feature type="transmembrane region" description="Helical" evidence="1">
    <location>
        <begin position="74"/>
        <end position="94"/>
    </location>
</feature>
<dbReference type="InterPro" id="IPR029062">
    <property type="entry name" value="Class_I_gatase-like"/>
</dbReference>
<dbReference type="PANTHER" id="PTHR43471">
    <property type="entry name" value="ABC TRANSPORTER PERMEASE"/>
    <property type="match status" value="1"/>
</dbReference>
<feature type="domain" description="ABC-type uncharacterised transport system" evidence="2">
    <location>
        <begin position="465"/>
        <end position="582"/>
    </location>
</feature>
<feature type="transmembrane region" description="Helical" evidence="1">
    <location>
        <begin position="226"/>
        <end position="251"/>
    </location>
</feature>
<evidence type="ECO:0000256" key="1">
    <source>
        <dbReference type="SAM" id="Phobius"/>
    </source>
</evidence>
<dbReference type="Pfam" id="PF09822">
    <property type="entry name" value="ABC_transp_aux"/>
    <property type="match status" value="1"/>
</dbReference>
<feature type="transmembrane region" description="Helical" evidence="1">
    <location>
        <begin position="12"/>
        <end position="36"/>
    </location>
</feature>
<dbReference type="GO" id="GO:0005886">
    <property type="term" value="C:plasma membrane"/>
    <property type="evidence" value="ECO:0007669"/>
    <property type="project" value="UniProtKB-SubCell"/>
</dbReference>
<keyword evidence="1" id="KW-0812">Transmembrane</keyword>
<dbReference type="Proteomes" id="UP000293874">
    <property type="component" value="Unassembled WGS sequence"/>
</dbReference>
<organism evidence="3 4">
    <name type="scientific">Pseudobacter ginsenosidimutans</name>
    <dbReference type="NCBI Taxonomy" id="661488"/>
    <lineage>
        <taxon>Bacteria</taxon>
        <taxon>Pseudomonadati</taxon>
        <taxon>Bacteroidota</taxon>
        <taxon>Chitinophagia</taxon>
        <taxon>Chitinophagales</taxon>
        <taxon>Chitinophagaceae</taxon>
        <taxon>Pseudobacter</taxon>
    </lineage>
</organism>
<dbReference type="SUPFAM" id="SSF52317">
    <property type="entry name" value="Class I glutamine amidotransferase-like"/>
    <property type="match status" value="1"/>
</dbReference>
<reference evidence="3 4" key="1">
    <citation type="submission" date="2019-02" db="EMBL/GenBank/DDBJ databases">
        <title>Genomic Encyclopedia of Type Strains, Phase IV (KMG-IV): sequencing the most valuable type-strain genomes for metagenomic binning, comparative biology and taxonomic classification.</title>
        <authorList>
            <person name="Goeker M."/>
        </authorList>
    </citation>
    <scope>NUCLEOTIDE SEQUENCE [LARGE SCALE GENOMIC DNA]</scope>
    <source>
        <strain evidence="3 4">DSM 18116</strain>
    </source>
</reference>
<dbReference type="Pfam" id="PF12679">
    <property type="entry name" value="ABC2_membrane_2"/>
    <property type="match status" value="1"/>
</dbReference>
<comment type="caution">
    <text evidence="3">The sequence shown here is derived from an EMBL/GenBank/DDBJ whole genome shotgun (WGS) entry which is preliminary data.</text>
</comment>
<dbReference type="AlphaFoldDB" id="A0A4Q7N4J5"/>
<feature type="transmembrane region" description="Helical" evidence="1">
    <location>
        <begin position="756"/>
        <end position="774"/>
    </location>
</feature>
<sequence>MKVIFSIAKNEFRYLFYSPIAWFFLLVFLVQCAVFFTGPVYDWANTQEILLKNMPSYTGAAESLTKDIFYTKSFLHIITRNLYLFIPILTMGLISREVNSGTTALLFSSPVNLRRVVLGKYIGIMLYNLLLLLIITLFLVAGIVEIKHADHGMLLSAALGFYLLICTYSAIGMFMSCLSSYQIVSALATFVVLFILTHIGSLWQRYDFVRDLTYLLSLQNRTNKMLYGLIVTKDVIYFVVITFMFMAFTFIRLQNNRQSKSSFIKVGRYLAVFVVVVCIGYVSSRPALTGYWDTSAGNQNTIHAKTQATLREFSKDSALEVTLYTNLLGRGLGRGMPEARNSNYLDGLWEPYLRFKPDIRFKYEYYYDNDPAHDDSALYRGFPGKPLTEIATETAELIDASLDMFKAPDEMRKVIDLNPEGYHLVMQLKYKGRTTFLRTYADTRCWPDESNMIAALKRVLGTDMPQVGFVTGELERSIIKTGEREYALHSAHKGMRVSLLNTGFDVDTINLSSQDIPNDLNALILADPKMDLGPVVMDKLKNYIDKGGNLMVSSEPGKQYVVNPLLSHLGVQLMHGQILQPTPDETPDKVFPLLTKACGGLSEDLAASKKLKRGDTIRLLMPGVTGITVTGEKGFRSDSLAVTLADKTWLKAGPVVIDSILPPFNPMEGDIGGHSFKPLQKMTRTVNGKEQRVVIAGDADFAGNLRVGDLPVNFTILMSSYSWLTNNQFPVFMPRPDPRDLFMTIGERTAYYQKIAFVWVLPAIILIGGTVLLIRRKRK</sequence>
<dbReference type="InterPro" id="IPR019196">
    <property type="entry name" value="ABC_transp_unknown"/>
</dbReference>
<evidence type="ECO:0000259" key="2">
    <source>
        <dbReference type="Pfam" id="PF09822"/>
    </source>
</evidence>
<protein>
    <submittedName>
        <fullName evidence="3">ABC-2 type transport system permease protein</fullName>
    </submittedName>
</protein>
<keyword evidence="4" id="KW-1185">Reference proteome</keyword>
<gene>
    <name evidence="3" type="ORF">EV199_1801</name>
</gene>
<feature type="transmembrane region" description="Helical" evidence="1">
    <location>
        <begin position="152"/>
        <end position="171"/>
    </location>
</feature>
<feature type="transmembrane region" description="Helical" evidence="1">
    <location>
        <begin position="263"/>
        <end position="282"/>
    </location>
</feature>
<proteinExistence type="predicted"/>
<dbReference type="OrthoDB" id="615609at2"/>
<feature type="transmembrane region" description="Helical" evidence="1">
    <location>
        <begin position="124"/>
        <end position="146"/>
    </location>
</feature>
<name>A0A4Q7N4J5_9BACT</name>
<dbReference type="EMBL" id="SGXA01000001">
    <property type="protein sequence ID" value="RZS75925.1"/>
    <property type="molecule type" value="Genomic_DNA"/>
</dbReference>
<evidence type="ECO:0000313" key="4">
    <source>
        <dbReference type="Proteomes" id="UP000293874"/>
    </source>
</evidence>
<dbReference type="RefSeq" id="WP_130540258.1">
    <property type="nucleotide sequence ID" value="NZ_CP042431.1"/>
</dbReference>
<evidence type="ECO:0000313" key="3">
    <source>
        <dbReference type="EMBL" id="RZS75925.1"/>
    </source>
</evidence>
<feature type="transmembrane region" description="Helical" evidence="1">
    <location>
        <begin position="183"/>
        <end position="206"/>
    </location>
</feature>
<keyword evidence="1" id="KW-0472">Membrane</keyword>
<dbReference type="GO" id="GO:0140359">
    <property type="term" value="F:ABC-type transporter activity"/>
    <property type="evidence" value="ECO:0007669"/>
    <property type="project" value="InterPro"/>
</dbReference>
<accession>A0A4Q7N4J5</accession>
<keyword evidence="1" id="KW-1133">Transmembrane helix</keyword>